<feature type="signal peptide" evidence="2">
    <location>
        <begin position="1"/>
        <end position="32"/>
    </location>
</feature>
<evidence type="ECO:0000313" key="4">
    <source>
        <dbReference type="Proteomes" id="UP001140076"/>
    </source>
</evidence>
<dbReference type="AlphaFoldDB" id="A0A9X3NQV6"/>
<accession>A0A9X3NQV6</accession>
<dbReference type="Proteomes" id="UP001140076">
    <property type="component" value="Unassembled WGS sequence"/>
</dbReference>
<proteinExistence type="predicted"/>
<organism evidence="3 4">
    <name type="scientific">Streptomonospora mangrovi</name>
    <dbReference type="NCBI Taxonomy" id="2883123"/>
    <lineage>
        <taxon>Bacteria</taxon>
        <taxon>Bacillati</taxon>
        <taxon>Actinomycetota</taxon>
        <taxon>Actinomycetes</taxon>
        <taxon>Streptosporangiales</taxon>
        <taxon>Nocardiopsidaceae</taxon>
        <taxon>Streptomonospora</taxon>
    </lineage>
</organism>
<feature type="chain" id="PRO_5040733592" evidence="2">
    <location>
        <begin position="33"/>
        <end position="220"/>
    </location>
</feature>
<keyword evidence="2" id="KW-0732">Signal</keyword>
<reference evidence="3" key="1">
    <citation type="submission" date="2021-10" db="EMBL/GenBank/DDBJ databases">
        <title>Streptomonospora sp. nov., isolated from mangrove soil.</title>
        <authorList>
            <person name="Chen X."/>
            <person name="Ge X."/>
            <person name="Liu W."/>
        </authorList>
    </citation>
    <scope>NUCLEOTIDE SEQUENCE</scope>
    <source>
        <strain evidence="3">S1-112</strain>
    </source>
</reference>
<dbReference type="RefSeq" id="WP_270075099.1">
    <property type="nucleotide sequence ID" value="NZ_JAJAQC010000084.1"/>
</dbReference>
<evidence type="ECO:0000256" key="1">
    <source>
        <dbReference type="SAM" id="MobiDB-lite"/>
    </source>
</evidence>
<dbReference type="EMBL" id="JAJAQC010000084">
    <property type="protein sequence ID" value="MDA0567863.1"/>
    <property type="molecule type" value="Genomic_DNA"/>
</dbReference>
<feature type="region of interest" description="Disordered" evidence="1">
    <location>
        <begin position="31"/>
        <end position="84"/>
    </location>
</feature>
<sequence>MSSAPPVRRASRPRLFHGVAPLALLAMLSALPAGCGGGGEEPAPSPSPSDQAAETSPSASPSAEPIELPQSVENPPWRGEVGTNDLGELTVTSYNDDLSPVQHQTQVTFKSATATPEGVEFLLHFLWNVAEPEGEIYHSQIYAESAGERYTTGGEGVLTSYATAQSTSEMVIEHTFVIPGAPESGAIFFQGADYEADGTGLPPIGVCYTAGAEFTTEGCS</sequence>
<evidence type="ECO:0000256" key="2">
    <source>
        <dbReference type="SAM" id="SignalP"/>
    </source>
</evidence>
<gene>
    <name evidence="3" type="ORF">LG943_26600</name>
</gene>
<name>A0A9X3NQV6_9ACTN</name>
<evidence type="ECO:0000313" key="3">
    <source>
        <dbReference type="EMBL" id="MDA0567863.1"/>
    </source>
</evidence>
<comment type="caution">
    <text evidence="3">The sequence shown here is derived from an EMBL/GenBank/DDBJ whole genome shotgun (WGS) entry which is preliminary data.</text>
</comment>
<protein>
    <submittedName>
        <fullName evidence="3">Uncharacterized protein</fullName>
    </submittedName>
</protein>
<keyword evidence="4" id="KW-1185">Reference proteome</keyword>
<feature type="compositionally biased region" description="Low complexity" evidence="1">
    <location>
        <begin position="48"/>
        <end position="69"/>
    </location>
</feature>